<reference evidence="2 3" key="1">
    <citation type="submission" date="2019-12" db="EMBL/GenBank/DDBJ databases">
        <authorList>
            <person name="Wolfe R."/>
            <person name="Danczak R."/>
            <person name="Wilkins M."/>
        </authorList>
    </citation>
    <scope>NUCLEOTIDE SEQUENCE [LARGE SCALE GENOMIC DNA]</scope>
    <source>
        <strain evidence="2">X2_MaxBin.013</strain>
    </source>
</reference>
<organism evidence="2 3">
    <name type="scientific">Candidatus Saganbacteria bacterium</name>
    <dbReference type="NCBI Taxonomy" id="2575572"/>
    <lineage>
        <taxon>Bacteria</taxon>
        <taxon>Bacillati</taxon>
        <taxon>Saganbacteria</taxon>
    </lineage>
</organism>
<dbReference type="InterPro" id="IPR051465">
    <property type="entry name" value="Cell_Envelope_Struct_Comp"/>
</dbReference>
<comment type="caution">
    <text evidence="2">The sequence shown here is derived from an EMBL/GenBank/DDBJ whole genome shotgun (WGS) entry which is preliminary data.</text>
</comment>
<protein>
    <recommendedName>
        <fullName evidence="1">SLH domain-containing protein</fullName>
    </recommendedName>
</protein>
<dbReference type="PANTHER" id="PTHR43308:SF5">
    <property type="entry name" value="S-LAYER PROTEIN _ PEPTIDOGLYCAN ENDO-BETA-N-ACETYLGLUCOSAMINIDASE"/>
    <property type="match status" value="1"/>
</dbReference>
<accession>A0A833NWG4</accession>
<feature type="domain" description="SLH" evidence="1">
    <location>
        <begin position="181"/>
        <end position="246"/>
    </location>
</feature>
<evidence type="ECO:0000313" key="2">
    <source>
        <dbReference type="EMBL" id="KAF0133094.1"/>
    </source>
</evidence>
<dbReference type="Pfam" id="PF00395">
    <property type="entry name" value="SLH"/>
    <property type="match status" value="3"/>
</dbReference>
<name>A0A833NWG4_UNCSA</name>
<dbReference type="Proteomes" id="UP000488506">
    <property type="component" value="Unassembled WGS sequence"/>
</dbReference>
<sequence>MLSGIKPNAKYLTVNKIPIEYDSDGRFLCGLVLHPGKNFVEIEVWDEADKYENKTLRILYLVFYPDLDGHWAKKQIITLATLGIIESYPDGSFYMAQPITRGEFAAWIARAKGLKILPLAQDVALDVPKEQWQAPYIKTVIEKQYMKNLFSGIFGIDETLTRGEAAKIAIDSEGDEFLSELSALFYDVPEDHPYFTDIKLSKKSGLTKGISKNTPVFQPDREINRSESAVLLSRFGRVKWLEKWLFDFNEGFSAEYYAGINTQPKVSNIEISPKTFSLLEEDIVITLKTLIEDREGIQSIANVKADISSLGGPPDAEMQFEGIKGEGTVGTYILRFKPTADSWGEKTIKINTTDKMGWKGTSQTSVTVVR</sequence>
<evidence type="ECO:0000313" key="3">
    <source>
        <dbReference type="Proteomes" id="UP000488506"/>
    </source>
</evidence>
<feature type="domain" description="SLH" evidence="1">
    <location>
        <begin position="59"/>
        <end position="122"/>
    </location>
</feature>
<dbReference type="EMBL" id="WPAF01000035">
    <property type="protein sequence ID" value="KAF0133094.1"/>
    <property type="molecule type" value="Genomic_DNA"/>
</dbReference>
<dbReference type="PROSITE" id="PS51272">
    <property type="entry name" value="SLH"/>
    <property type="match status" value="2"/>
</dbReference>
<dbReference type="AlphaFoldDB" id="A0A833NWG4"/>
<dbReference type="PANTHER" id="PTHR43308">
    <property type="entry name" value="OUTER MEMBRANE PROTEIN ALPHA-RELATED"/>
    <property type="match status" value="1"/>
</dbReference>
<proteinExistence type="predicted"/>
<evidence type="ECO:0000259" key="1">
    <source>
        <dbReference type="PROSITE" id="PS51272"/>
    </source>
</evidence>
<gene>
    <name evidence="2" type="ORF">FD145_1446</name>
</gene>
<dbReference type="InterPro" id="IPR001119">
    <property type="entry name" value="SLH_dom"/>
</dbReference>